<reference evidence="1 2" key="1">
    <citation type="submission" date="2017-12" db="EMBL/GenBank/DDBJ databases">
        <title>Comparative genomics of Botrytis spp.</title>
        <authorList>
            <person name="Valero-Jimenez C.A."/>
            <person name="Tapia P."/>
            <person name="Veloso J."/>
            <person name="Silva-Moreno E."/>
            <person name="Staats M."/>
            <person name="Valdes J.H."/>
            <person name="Van Kan J.A.L."/>
        </authorList>
    </citation>
    <scope>NUCLEOTIDE SEQUENCE [LARGE SCALE GENOMIC DNA]</scope>
    <source>
        <strain evidence="1 2">Bt9001</strain>
    </source>
</reference>
<dbReference type="AlphaFoldDB" id="A0A4Z1ETB6"/>
<dbReference type="EMBL" id="PQXH01000037">
    <property type="protein sequence ID" value="TGO15654.1"/>
    <property type="molecule type" value="Genomic_DNA"/>
</dbReference>
<protein>
    <submittedName>
        <fullName evidence="1">Uncharacterized protein</fullName>
    </submittedName>
</protein>
<keyword evidence="2" id="KW-1185">Reference proteome</keyword>
<sequence length="71" mass="7959">MYSCVRPTREIMARLAFNRRAPSCAKALSALSDDEKALGGEIRGAAKGGRYLDDPMLGLNKSRKDKEDWYH</sequence>
<evidence type="ECO:0000313" key="2">
    <source>
        <dbReference type="Proteomes" id="UP000297777"/>
    </source>
</evidence>
<evidence type="ECO:0000313" key="1">
    <source>
        <dbReference type="EMBL" id="TGO15654.1"/>
    </source>
</evidence>
<gene>
    <name evidence="1" type="ORF">BTUL_0037g00050</name>
</gene>
<proteinExistence type="predicted"/>
<organism evidence="1 2">
    <name type="scientific">Botrytis tulipae</name>
    <dbReference type="NCBI Taxonomy" id="87230"/>
    <lineage>
        <taxon>Eukaryota</taxon>
        <taxon>Fungi</taxon>
        <taxon>Dikarya</taxon>
        <taxon>Ascomycota</taxon>
        <taxon>Pezizomycotina</taxon>
        <taxon>Leotiomycetes</taxon>
        <taxon>Helotiales</taxon>
        <taxon>Sclerotiniaceae</taxon>
        <taxon>Botrytis</taxon>
    </lineage>
</organism>
<dbReference type="Proteomes" id="UP000297777">
    <property type="component" value="Unassembled WGS sequence"/>
</dbReference>
<comment type="caution">
    <text evidence="1">The sequence shown here is derived from an EMBL/GenBank/DDBJ whole genome shotgun (WGS) entry which is preliminary data.</text>
</comment>
<accession>A0A4Z1ETB6</accession>
<name>A0A4Z1ETB6_9HELO</name>